<dbReference type="Proteomes" id="UP000239724">
    <property type="component" value="Unassembled WGS sequence"/>
</dbReference>
<dbReference type="InterPro" id="IPR049245">
    <property type="entry name" value="DUF6880"/>
</dbReference>
<gene>
    <name evidence="1" type="ORF">CCS01_30460</name>
</gene>
<accession>A0A2S6MVA1</accession>
<dbReference type="Pfam" id="PF21810">
    <property type="entry name" value="DUF6880"/>
    <property type="match status" value="1"/>
</dbReference>
<reference evidence="1 2" key="1">
    <citation type="journal article" date="2018" name="Arch. Microbiol.">
        <title>New insights into the metabolic potential of the phototrophic purple bacterium Rhodopila globiformis DSM 161(T) from its draft genome sequence and evidence for a vanadium-dependent nitrogenase.</title>
        <authorList>
            <person name="Imhoff J.F."/>
            <person name="Rahn T."/>
            <person name="Kunzel S."/>
            <person name="Neulinger S.C."/>
        </authorList>
    </citation>
    <scope>NUCLEOTIDE SEQUENCE [LARGE SCALE GENOMIC DNA]</scope>
    <source>
        <strain evidence="1 2">DSM 161</strain>
    </source>
</reference>
<proteinExistence type="predicted"/>
<organism evidence="1 2">
    <name type="scientific">Rhodopila globiformis</name>
    <name type="common">Rhodopseudomonas globiformis</name>
    <dbReference type="NCBI Taxonomy" id="1071"/>
    <lineage>
        <taxon>Bacteria</taxon>
        <taxon>Pseudomonadati</taxon>
        <taxon>Pseudomonadota</taxon>
        <taxon>Alphaproteobacteria</taxon>
        <taxon>Acetobacterales</taxon>
        <taxon>Acetobacteraceae</taxon>
        <taxon>Rhodopila</taxon>
    </lineage>
</organism>
<evidence type="ECO:0000313" key="1">
    <source>
        <dbReference type="EMBL" id="PPQ26282.1"/>
    </source>
</evidence>
<dbReference type="EMBL" id="NHRY01000271">
    <property type="protein sequence ID" value="PPQ26282.1"/>
    <property type="molecule type" value="Genomic_DNA"/>
</dbReference>
<sequence length="162" mass="17775">MERYGSVTRAILFLVSWPALDRAARLAIARAGELDGNLYDSVTQAAEALAGRYPLAATLLLRAMIDDTLAQNRAGRFGHAARHLRTCASLATAVVRTPQDRNAAEDLLRDLEALRARCEAQARSLVTPMGNEMFYRYQESMIKDAQAMLAVLLQRSGAGRDP</sequence>
<dbReference type="AlphaFoldDB" id="A0A2S6MVA1"/>
<evidence type="ECO:0000313" key="2">
    <source>
        <dbReference type="Proteomes" id="UP000239724"/>
    </source>
</evidence>
<name>A0A2S6MVA1_RHOGL</name>
<keyword evidence="2" id="KW-1185">Reference proteome</keyword>
<comment type="caution">
    <text evidence="1">The sequence shown here is derived from an EMBL/GenBank/DDBJ whole genome shotgun (WGS) entry which is preliminary data.</text>
</comment>
<protein>
    <submittedName>
        <fullName evidence="1">Uncharacterized protein</fullName>
    </submittedName>
</protein>